<gene>
    <name evidence="1" type="ORF">GWC95_06875</name>
</gene>
<accession>A0ABW9ZRA7</accession>
<keyword evidence="2" id="KW-1185">Reference proteome</keyword>
<organism evidence="1 2">
    <name type="scientific">Sediminibacterium roseum</name>
    <dbReference type="NCBI Taxonomy" id="1978412"/>
    <lineage>
        <taxon>Bacteria</taxon>
        <taxon>Pseudomonadati</taxon>
        <taxon>Bacteroidota</taxon>
        <taxon>Chitinophagia</taxon>
        <taxon>Chitinophagales</taxon>
        <taxon>Chitinophagaceae</taxon>
        <taxon>Sediminibacterium</taxon>
    </lineage>
</organism>
<evidence type="ECO:0008006" key="3">
    <source>
        <dbReference type="Google" id="ProtNLM"/>
    </source>
</evidence>
<sequence>MKRFLAAACILFSVYACTKEDNANGLPPALRAMIDSSGNCTCEPFINKYEWREKIVYLFSVKGPACLSTPFFFNEDGTKLGLPANYTYADFSLEAKFVAKVWECTELRNNN</sequence>
<dbReference type="EMBL" id="JAACJS010000011">
    <property type="protein sequence ID" value="NCI49637.1"/>
    <property type="molecule type" value="Genomic_DNA"/>
</dbReference>
<reference evidence="1 2" key="1">
    <citation type="submission" date="2020-01" db="EMBL/GenBank/DDBJ databases">
        <title>Genome analysis.</title>
        <authorList>
            <person name="Wu S."/>
            <person name="Wang G."/>
        </authorList>
    </citation>
    <scope>NUCLEOTIDE SEQUENCE [LARGE SCALE GENOMIC DNA]</scope>
    <source>
        <strain evidence="1 2">SYL130</strain>
    </source>
</reference>
<name>A0ABW9ZRA7_9BACT</name>
<proteinExistence type="predicted"/>
<dbReference type="Proteomes" id="UP000753802">
    <property type="component" value="Unassembled WGS sequence"/>
</dbReference>
<comment type="caution">
    <text evidence="1">The sequence shown here is derived from an EMBL/GenBank/DDBJ whole genome shotgun (WGS) entry which is preliminary data.</text>
</comment>
<evidence type="ECO:0000313" key="1">
    <source>
        <dbReference type="EMBL" id="NCI49637.1"/>
    </source>
</evidence>
<dbReference type="RefSeq" id="WP_161817949.1">
    <property type="nucleotide sequence ID" value="NZ_JAACJS010000011.1"/>
</dbReference>
<dbReference type="PROSITE" id="PS51257">
    <property type="entry name" value="PROKAR_LIPOPROTEIN"/>
    <property type="match status" value="1"/>
</dbReference>
<protein>
    <recommendedName>
        <fullName evidence="3">Lipoprotein</fullName>
    </recommendedName>
</protein>
<evidence type="ECO:0000313" key="2">
    <source>
        <dbReference type="Proteomes" id="UP000753802"/>
    </source>
</evidence>